<feature type="compositionally biased region" description="Basic residues" evidence="1">
    <location>
        <begin position="179"/>
        <end position="198"/>
    </location>
</feature>
<organism evidence="2 3">
    <name type="scientific">Pseudozyma antarctica (strain T-34)</name>
    <name type="common">Yeast</name>
    <name type="synonym">Candida antarctica</name>
    <dbReference type="NCBI Taxonomy" id="1151754"/>
    <lineage>
        <taxon>Eukaryota</taxon>
        <taxon>Fungi</taxon>
        <taxon>Dikarya</taxon>
        <taxon>Basidiomycota</taxon>
        <taxon>Ustilaginomycotina</taxon>
        <taxon>Ustilaginomycetes</taxon>
        <taxon>Ustilaginales</taxon>
        <taxon>Ustilaginaceae</taxon>
        <taxon>Moesziomyces</taxon>
    </lineage>
</organism>
<dbReference type="Proteomes" id="UP000011976">
    <property type="component" value="Unassembled WGS sequence"/>
</dbReference>
<sequence length="198" mass="22331">MAQGYIISLARRIARLWPQQPIMVFLRILLLTVCVGSALSLPIPNSIEEIVKVTEEAPGLFPEWQRDAGWLGFRPAVRRPDSPLPAEFASDGNLVYSPIRGVVEDEHARLRLGITLREVEERLENFLTLRNDHVPALQLPHTAPQRPAERQYDPQPKSLTRPATPARGASPYQIPNRASTRRGSGKPRRTRPSRQARD</sequence>
<dbReference type="AlphaFoldDB" id="M9M7L1"/>
<evidence type="ECO:0000256" key="1">
    <source>
        <dbReference type="SAM" id="MobiDB-lite"/>
    </source>
</evidence>
<gene>
    <name evidence="2" type="ORF">PANT_24c00044</name>
</gene>
<protein>
    <submittedName>
        <fullName evidence="2">Uncharacterized protein</fullName>
    </submittedName>
</protein>
<reference evidence="3" key="1">
    <citation type="journal article" date="2013" name="Genome Announc.">
        <title>Genome sequence of the basidiomycetous yeast Pseudozyma antarctica T-34, a producer of the glycolipid biosurfactants mannosylerythritol lipids.</title>
        <authorList>
            <person name="Morita T."/>
            <person name="Koike H."/>
            <person name="Koyama Y."/>
            <person name="Hagiwara H."/>
            <person name="Ito E."/>
            <person name="Fukuoka T."/>
            <person name="Imura T."/>
            <person name="Machida M."/>
            <person name="Kitamoto D."/>
        </authorList>
    </citation>
    <scope>NUCLEOTIDE SEQUENCE [LARGE SCALE GENOMIC DNA]</scope>
    <source>
        <strain evidence="3">T-34</strain>
    </source>
</reference>
<name>M9M7L1_PSEA3</name>
<dbReference type="EMBL" id="DF196790">
    <property type="protein sequence ID" value="GAC77095.1"/>
    <property type="molecule type" value="Genomic_DNA"/>
</dbReference>
<proteinExistence type="predicted"/>
<accession>M9M7L1</accession>
<evidence type="ECO:0000313" key="3">
    <source>
        <dbReference type="Proteomes" id="UP000011976"/>
    </source>
</evidence>
<dbReference type="OrthoDB" id="2556713at2759"/>
<feature type="region of interest" description="Disordered" evidence="1">
    <location>
        <begin position="137"/>
        <end position="198"/>
    </location>
</feature>
<evidence type="ECO:0000313" key="2">
    <source>
        <dbReference type="EMBL" id="GAC77095.1"/>
    </source>
</evidence>